<feature type="domain" description="Pseudouridine synthase II N-terminal" evidence="6">
    <location>
        <begin position="32"/>
        <end position="188"/>
    </location>
</feature>
<dbReference type="GO" id="GO:0003723">
    <property type="term" value="F:RNA binding"/>
    <property type="evidence" value="ECO:0007669"/>
    <property type="project" value="InterPro"/>
</dbReference>
<dbReference type="Pfam" id="PF16198">
    <property type="entry name" value="TruB_C_2"/>
    <property type="match status" value="1"/>
</dbReference>
<evidence type="ECO:0000256" key="4">
    <source>
        <dbReference type="ARBA" id="ARBA00023235"/>
    </source>
</evidence>
<dbReference type="InterPro" id="IPR014780">
    <property type="entry name" value="tRNA_psdUridine_synth_TruB"/>
</dbReference>
<evidence type="ECO:0000256" key="1">
    <source>
        <dbReference type="ARBA" id="ARBA00000385"/>
    </source>
</evidence>
<dbReference type="EMBL" id="CP011112">
    <property type="protein sequence ID" value="AKU16488.1"/>
    <property type="molecule type" value="Genomic_DNA"/>
</dbReference>
<protein>
    <recommendedName>
        <fullName evidence="5">tRNA pseudouridine synthase B</fullName>
        <ecNumber evidence="5">5.4.99.25</ecNumber>
    </recommendedName>
    <alternativeName>
        <fullName evidence="5">tRNA pseudouridine(55) synthase</fullName>
        <shortName evidence="5">Psi55 synthase</shortName>
    </alternativeName>
    <alternativeName>
        <fullName evidence="5">tRNA pseudouridylate synthase</fullName>
    </alternativeName>
    <alternativeName>
        <fullName evidence="5">tRNA-uridine isomerase</fullName>
    </alternativeName>
</protein>
<dbReference type="KEGG" id="lmoi:VV02_12445"/>
<dbReference type="Gene3D" id="2.30.130.10">
    <property type="entry name" value="PUA domain"/>
    <property type="match status" value="1"/>
</dbReference>
<keyword evidence="4 5" id="KW-0413">Isomerase</keyword>
<dbReference type="SUPFAM" id="SSF55120">
    <property type="entry name" value="Pseudouridine synthase"/>
    <property type="match status" value="1"/>
</dbReference>
<dbReference type="OrthoDB" id="9802309at2"/>
<evidence type="ECO:0000313" key="9">
    <source>
        <dbReference type="EMBL" id="AKU16488.1"/>
    </source>
</evidence>
<dbReference type="AlphaFoldDB" id="A0A0K1JIS9"/>
<organism evidence="9 10">
    <name type="scientific">Luteipulveratus mongoliensis</name>
    <dbReference type="NCBI Taxonomy" id="571913"/>
    <lineage>
        <taxon>Bacteria</taxon>
        <taxon>Bacillati</taxon>
        <taxon>Actinomycetota</taxon>
        <taxon>Actinomycetes</taxon>
        <taxon>Micrococcales</taxon>
        <taxon>Dermacoccaceae</taxon>
        <taxon>Luteipulveratus</taxon>
    </lineage>
</organism>
<feature type="active site" description="Nucleophile" evidence="5">
    <location>
        <position position="47"/>
    </location>
</feature>
<evidence type="ECO:0000256" key="3">
    <source>
        <dbReference type="ARBA" id="ARBA00022694"/>
    </source>
</evidence>
<dbReference type="Pfam" id="PF01509">
    <property type="entry name" value="TruB_N"/>
    <property type="match status" value="1"/>
</dbReference>
<dbReference type="GO" id="GO:0160148">
    <property type="term" value="F:tRNA pseudouridine(55) synthase activity"/>
    <property type="evidence" value="ECO:0007669"/>
    <property type="project" value="UniProtKB-EC"/>
</dbReference>
<dbReference type="PANTHER" id="PTHR13767">
    <property type="entry name" value="TRNA-PSEUDOURIDINE SYNTHASE"/>
    <property type="match status" value="1"/>
</dbReference>
<name>A0A0K1JIS9_9MICO</name>
<keyword evidence="3 5" id="KW-0819">tRNA processing</keyword>
<gene>
    <name evidence="5 9" type="primary">truB</name>
    <name evidence="9" type="ORF">VV02_12445</name>
</gene>
<evidence type="ECO:0000256" key="2">
    <source>
        <dbReference type="ARBA" id="ARBA00005642"/>
    </source>
</evidence>
<dbReference type="InterPro" id="IPR032819">
    <property type="entry name" value="TruB_C"/>
</dbReference>
<dbReference type="InterPro" id="IPR036974">
    <property type="entry name" value="PUA_sf"/>
</dbReference>
<feature type="domain" description="tRNA pseudouridylate synthase B C-terminal" evidence="8">
    <location>
        <begin position="189"/>
        <end position="229"/>
    </location>
</feature>
<evidence type="ECO:0000313" key="10">
    <source>
        <dbReference type="Proteomes" id="UP000066480"/>
    </source>
</evidence>
<accession>A0A0K1JIS9</accession>
<comment type="similarity">
    <text evidence="2 5">Belongs to the pseudouridine synthase TruB family. Type 1 subfamily.</text>
</comment>
<sequence length="310" mass="33231">MTEDSAKQVNDGLLIVDKPAGWTSHDVVARTRRLAGTRRVGHAGTLDPMATGVLVLGLNRATKLLTFLVGCDKTYTATIRLGQATLTDDAEGEVTRTADVRDVDPAAVVTEIDRLTGPIEQVPSAVSAIKIKGVRSYTRAREGEDVDLPARPVTVHRFDLLAERWIDLEGLRVLDLDVEVEVSSGTYVRALARDLGAALGVGGHLTALRRTSVGRFGIEEAHSLDALIEQVDAGVPLPVIPMAQAARNQMDVREVSESEAVDLRHGKRLPAGTAHRDVVAAVSGEDLVAILDESDRLARSHVVFPVAEPT</sequence>
<feature type="domain" description="tRNA pseudouridine synthase II TruB subfamily 2 C-terminal" evidence="7">
    <location>
        <begin position="250"/>
        <end position="305"/>
    </location>
</feature>
<evidence type="ECO:0000256" key="5">
    <source>
        <dbReference type="HAMAP-Rule" id="MF_01080"/>
    </source>
</evidence>
<dbReference type="CDD" id="cd02573">
    <property type="entry name" value="PseudoU_synth_EcTruB"/>
    <property type="match status" value="1"/>
</dbReference>
<comment type="catalytic activity">
    <reaction evidence="1 5">
        <text>uridine(55) in tRNA = pseudouridine(55) in tRNA</text>
        <dbReference type="Rhea" id="RHEA:42532"/>
        <dbReference type="Rhea" id="RHEA-COMP:10101"/>
        <dbReference type="Rhea" id="RHEA-COMP:10102"/>
        <dbReference type="ChEBI" id="CHEBI:65314"/>
        <dbReference type="ChEBI" id="CHEBI:65315"/>
        <dbReference type="EC" id="5.4.99.25"/>
    </reaction>
</comment>
<evidence type="ECO:0000259" key="7">
    <source>
        <dbReference type="Pfam" id="PF09142"/>
    </source>
</evidence>
<dbReference type="GO" id="GO:1990481">
    <property type="term" value="P:mRNA pseudouridine synthesis"/>
    <property type="evidence" value="ECO:0007669"/>
    <property type="project" value="TreeGrafter"/>
</dbReference>
<dbReference type="PANTHER" id="PTHR13767:SF2">
    <property type="entry name" value="PSEUDOURIDYLATE SYNTHASE TRUB1"/>
    <property type="match status" value="1"/>
</dbReference>
<keyword evidence="10" id="KW-1185">Reference proteome</keyword>
<dbReference type="GO" id="GO:0031119">
    <property type="term" value="P:tRNA pseudouridine synthesis"/>
    <property type="evidence" value="ECO:0007669"/>
    <property type="project" value="UniProtKB-UniRule"/>
</dbReference>
<dbReference type="Pfam" id="PF09142">
    <property type="entry name" value="TruB_C"/>
    <property type="match status" value="1"/>
</dbReference>
<dbReference type="EC" id="5.4.99.25" evidence="5"/>
<reference evidence="9 10" key="1">
    <citation type="submission" date="2015-03" db="EMBL/GenBank/DDBJ databases">
        <title>Luteipulveratus halotolerans sp. nov., a novel actinobacterium (Dermacoccaceae) from Sarawak, Malaysia.</title>
        <authorList>
            <person name="Juboi H."/>
            <person name="Basik A."/>
            <person name="Shamsul S.S."/>
            <person name="Arnold P."/>
            <person name="Schmitt E.K."/>
            <person name="Sanglier J.-J."/>
            <person name="Yeo T."/>
        </authorList>
    </citation>
    <scope>NUCLEOTIDE SEQUENCE [LARGE SCALE GENOMIC DNA]</scope>
    <source>
        <strain evidence="9 10">MN07-A0370</strain>
    </source>
</reference>
<dbReference type="NCBIfam" id="TIGR00431">
    <property type="entry name" value="TruB"/>
    <property type="match status" value="1"/>
</dbReference>
<dbReference type="HAMAP" id="MF_01080">
    <property type="entry name" value="TruB_bact"/>
    <property type="match status" value="1"/>
</dbReference>
<dbReference type="STRING" id="571913.VV02_12445"/>
<proteinExistence type="inferred from homology"/>
<dbReference type="RefSeq" id="WP_052591833.1">
    <property type="nucleotide sequence ID" value="NZ_CP011112.1"/>
</dbReference>
<dbReference type="FunFam" id="3.30.2350.10:FF:000011">
    <property type="entry name" value="tRNA pseudouridine synthase B"/>
    <property type="match status" value="1"/>
</dbReference>
<dbReference type="PATRIC" id="fig|571913.6.peg.2536"/>
<dbReference type="InterPro" id="IPR002501">
    <property type="entry name" value="PsdUridine_synth_N"/>
</dbReference>
<dbReference type="Gene3D" id="3.30.2350.10">
    <property type="entry name" value="Pseudouridine synthase"/>
    <property type="match status" value="1"/>
</dbReference>
<dbReference type="InterPro" id="IPR020103">
    <property type="entry name" value="PsdUridine_synth_cat_dom_sf"/>
</dbReference>
<dbReference type="Proteomes" id="UP000066480">
    <property type="component" value="Chromosome"/>
</dbReference>
<evidence type="ECO:0000259" key="6">
    <source>
        <dbReference type="Pfam" id="PF01509"/>
    </source>
</evidence>
<comment type="function">
    <text evidence="5">Responsible for synthesis of pseudouridine from uracil-55 in the psi GC loop of transfer RNAs.</text>
</comment>
<dbReference type="InterPro" id="IPR015225">
    <property type="entry name" value="tRNA_psdUridine_synth_fam2_C"/>
</dbReference>
<evidence type="ECO:0000259" key="8">
    <source>
        <dbReference type="Pfam" id="PF16198"/>
    </source>
</evidence>